<feature type="non-terminal residue" evidence="1">
    <location>
        <position position="1"/>
    </location>
</feature>
<proteinExistence type="predicted"/>
<dbReference type="AlphaFoldDB" id="A0A9D1Z8D8"/>
<comment type="caution">
    <text evidence="1">The sequence shown here is derived from an EMBL/GenBank/DDBJ whole genome shotgun (WGS) entry which is preliminary data.</text>
</comment>
<protein>
    <submittedName>
        <fullName evidence="1">Uncharacterized protein</fullName>
    </submittedName>
</protein>
<accession>A0A9D1Z8D8</accession>
<organism evidence="1 2">
    <name type="scientific">Candidatus Borkfalkia excrementavium</name>
    <dbReference type="NCBI Taxonomy" id="2838505"/>
    <lineage>
        <taxon>Bacteria</taxon>
        <taxon>Bacillati</taxon>
        <taxon>Bacillota</taxon>
        <taxon>Clostridia</taxon>
        <taxon>Christensenellales</taxon>
        <taxon>Christensenellaceae</taxon>
        <taxon>Candidatus Borkfalkia</taxon>
    </lineage>
</organism>
<gene>
    <name evidence="1" type="ORF">H9728_05520</name>
</gene>
<evidence type="ECO:0000313" key="2">
    <source>
        <dbReference type="Proteomes" id="UP000824135"/>
    </source>
</evidence>
<reference evidence="1" key="2">
    <citation type="submission" date="2021-04" db="EMBL/GenBank/DDBJ databases">
        <authorList>
            <person name="Gilroy R."/>
        </authorList>
    </citation>
    <scope>NUCLEOTIDE SEQUENCE</scope>
    <source>
        <strain evidence="1">CHK199-9574</strain>
    </source>
</reference>
<reference evidence="1" key="1">
    <citation type="journal article" date="2021" name="PeerJ">
        <title>Extensive microbial diversity within the chicken gut microbiome revealed by metagenomics and culture.</title>
        <authorList>
            <person name="Gilroy R."/>
            <person name="Ravi A."/>
            <person name="Getino M."/>
            <person name="Pursley I."/>
            <person name="Horton D.L."/>
            <person name="Alikhan N.F."/>
            <person name="Baker D."/>
            <person name="Gharbi K."/>
            <person name="Hall N."/>
            <person name="Watson M."/>
            <person name="Adriaenssens E.M."/>
            <person name="Foster-Nyarko E."/>
            <person name="Jarju S."/>
            <person name="Secka A."/>
            <person name="Antonio M."/>
            <person name="Oren A."/>
            <person name="Chaudhuri R.R."/>
            <person name="La Ragione R."/>
            <person name="Hildebrand F."/>
            <person name="Pallen M.J."/>
        </authorList>
    </citation>
    <scope>NUCLEOTIDE SEQUENCE</scope>
    <source>
        <strain evidence="1">CHK199-9574</strain>
    </source>
</reference>
<dbReference type="Proteomes" id="UP000824135">
    <property type="component" value="Unassembled WGS sequence"/>
</dbReference>
<dbReference type="EMBL" id="DXCO01000037">
    <property type="protein sequence ID" value="HIY78484.1"/>
    <property type="molecule type" value="Genomic_DNA"/>
</dbReference>
<sequence>SNPRTLAGLQFSRLVPSTSLPTFRVKIAEKSAIFYSVLRFYKFRPLDLQFVEKFVEFTVFANGLQKTDLQIDRFDSRYFTTRYRVKSTACGANLPNFRLHCRNEGHILTA</sequence>
<name>A0A9D1Z8D8_9FIRM</name>
<evidence type="ECO:0000313" key="1">
    <source>
        <dbReference type="EMBL" id="HIY78484.1"/>
    </source>
</evidence>